<evidence type="ECO:0000256" key="6">
    <source>
        <dbReference type="SAM" id="Phobius"/>
    </source>
</evidence>
<dbReference type="PROSITE" id="PS50005">
    <property type="entry name" value="TPR"/>
    <property type="match status" value="1"/>
</dbReference>
<feature type="transmembrane region" description="Helical" evidence="6">
    <location>
        <begin position="45"/>
        <end position="65"/>
    </location>
</feature>
<keyword evidence="5" id="KW-0802">TPR repeat</keyword>
<evidence type="ECO:0000313" key="8">
    <source>
        <dbReference type="EMBL" id="PIR03767.1"/>
    </source>
</evidence>
<feature type="repeat" description="TPR" evidence="5">
    <location>
        <begin position="594"/>
        <end position="627"/>
    </location>
</feature>
<feature type="transmembrane region" description="Helical" evidence="6">
    <location>
        <begin position="204"/>
        <end position="221"/>
    </location>
</feature>
<dbReference type="AlphaFoldDB" id="A0A2H0N4E5"/>
<evidence type="ECO:0000313" key="9">
    <source>
        <dbReference type="Proteomes" id="UP000229600"/>
    </source>
</evidence>
<feature type="transmembrane region" description="Helical" evidence="6">
    <location>
        <begin position="108"/>
        <end position="125"/>
    </location>
</feature>
<feature type="transmembrane region" description="Helical" evidence="6">
    <location>
        <begin position="227"/>
        <end position="244"/>
    </location>
</feature>
<feature type="transmembrane region" description="Helical" evidence="6">
    <location>
        <begin position="77"/>
        <end position="96"/>
    </location>
</feature>
<feature type="transmembrane region" description="Helical" evidence="6">
    <location>
        <begin position="137"/>
        <end position="155"/>
    </location>
</feature>
<dbReference type="PANTHER" id="PTHR37422:SF13">
    <property type="entry name" value="LIPOPOLYSACCHARIDE BIOSYNTHESIS PROTEIN PA4999-RELATED"/>
    <property type="match status" value="1"/>
</dbReference>
<dbReference type="PANTHER" id="PTHR37422">
    <property type="entry name" value="TEICHURONIC ACID BIOSYNTHESIS PROTEIN TUAE"/>
    <property type="match status" value="1"/>
</dbReference>
<name>A0A2H0N4E5_9BACT</name>
<proteinExistence type="predicted"/>
<feature type="transmembrane region" description="Helical" evidence="6">
    <location>
        <begin position="418"/>
        <end position="436"/>
    </location>
</feature>
<evidence type="ECO:0000256" key="5">
    <source>
        <dbReference type="PROSITE-ProRule" id="PRU00339"/>
    </source>
</evidence>
<dbReference type="Pfam" id="PF13181">
    <property type="entry name" value="TPR_8"/>
    <property type="match status" value="1"/>
</dbReference>
<evidence type="ECO:0000256" key="1">
    <source>
        <dbReference type="ARBA" id="ARBA00004141"/>
    </source>
</evidence>
<protein>
    <recommendedName>
        <fullName evidence="7">O-antigen ligase-related domain-containing protein</fullName>
    </recommendedName>
</protein>
<dbReference type="InterPro" id="IPR011990">
    <property type="entry name" value="TPR-like_helical_dom_sf"/>
</dbReference>
<dbReference type="InterPro" id="IPR007016">
    <property type="entry name" value="O-antigen_ligase-rel_domated"/>
</dbReference>
<keyword evidence="3 6" id="KW-1133">Transmembrane helix</keyword>
<feature type="domain" description="O-antigen ligase-related" evidence="7">
    <location>
        <begin position="212"/>
        <end position="370"/>
    </location>
</feature>
<dbReference type="InterPro" id="IPR051533">
    <property type="entry name" value="WaaL-like"/>
</dbReference>
<feature type="transmembrane region" description="Helical" evidence="6">
    <location>
        <begin position="175"/>
        <end position="197"/>
    </location>
</feature>
<evidence type="ECO:0000256" key="2">
    <source>
        <dbReference type="ARBA" id="ARBA00022692"/>
    </source>
</evidence>
<comment type="subcellular location">
    <subcellularLocation>
        <location evidence="1">Membrane</location>
        <topology evidence="1">Multi-pass membrane protein</topology>
    </subcellularLocation>
</comment>
<comment type="caution">
    <text evidence="8">The sequence shown here is derived from an EMBL/GenBank/DDBJ whole genome shotgun (WGS) entry which is preliminary data.</text>
</comment>
<feature type="transmembrane region" description="Helical" evidence="6">
    <location>
        <begin position="256"/>
        <end position="273"/>
    </location>
</feature>
<feature type="transmembrane region" description="Helical" evidence="6">
    <location>
        <begin position="12"/>
        <end position="33"/>
    </location>
</feature>
<dbReference type="Pfam" id="PF04932">
    <property type="entry name" value="Wzy_C"/>
    <property type="match status" value="1"/>
</dbReference>
<evidence type="ECO:0000259" key="7">
    <source>
        <dbReference type="Pfam" id="PF04932"/>
    </source>
</evidence>
<dbReference type="Proteomes" id="UP000229600">
    <property type="component" value="Unassembled WGS sequence"/>
</dbReference>
<dbReference type="GO" id="GO:0016020">
    <property type="term" value="C:membrane"/>
    <property type="evidence" value="ECO:0007669"/>
    <property type="project" value="UniProtKB-SubCell"/>
</dbReference>
<dbReference type="SUPFAM" id="SSF48452">
    <property type="entry name" value="TPR-like"/>
    <property type="match status" value="1"/>
</dbReference>
<reference evidence="8 9" key="1">
    <citation type="submission" date="2017-09" db="EMBL/GenBank/DDBJ databases">
        <title>Depth-based differentiation of microbial function through sediment-hosted aquifers and enrichment of novel symbionts in the deep terrestrial subsurface.</title>
        <authorList>
            <person name="Probst A.J."/>
            <person name="Ladd B."/>
            <person name="Jarett J.K."/>
            <person name="Geller-Mcgrath D.E."/>
            <person name="Sieber C.M."/>
            <person name="Emerson J.B."/>
            <person name="Anantharaman K."/>
            <person name="Thomas B.C."/>
            <person name="Malmstrom R."/>
            <person name="Stieglmeier M."/>
            <person name="Klingl A."/>
            <person name="Woyke T."/>
            <person name="Ryan C.M."/>
            <person name="Banfield J.F."/>
        </authorList>
    </citation>
    <scope>NUCLEOTIDE SEQUENCE [LARGE SCALE GENOMIC DNA]</scope>
    <source>
        <strain evidence="8">CG11_big_fil_rev_8_21_14_0_20_39_34</strain>
    </source>
</reference>
<dbReference type="Gene3D" id="1.25.40.10">
    <property type="entry name" value="Tetratricopeptide repeat domain"/>
    <property type="match status" value="1"/>
</dbReference>
<organism evidence="8 9">
    <name type="scientific">Candidatus Magasanikbacteria bacterium CG11_big_fil_rev_8_21_14_0_20_39_34</name>
    <dbReference type="NCBI Taxonomy" id="1974653"/>
    <lineage>
        <taxon>Bacteria</taxon>
        <taxon>Candidatus Magasanikiibacteriota</taxon>
    </lineage>
</organism>
<feature type="transmembrane region" description="Helical" evidence="6">
    <location>
        <begin position="443"/>
        <end position="464"/>
    </location>
</feature>
<feature type="transmembrane region" description="Helical" evidence="6">
    <location>
        <begin position="366"/>
        <end position="384"/>
    </location>
</feature>
<evidence type="ECO:0000256" key="3">
    <source>
        <dbReference type="ARBA" id="ARBA00022989"/>
    </source>
</evidence>
<keyword evidence="2 6" id="KW-0812">Transmembrane</keyword>
<dbReference type="EMBL" id="PCWN01000008">
    <property type="protein sequence ID" value="PIR03767.1"/>
    <property type="molecule type" value="Genomic_DNA"/>
</dbReference>
<sequence length="693" mass="79190">MRKNNLQQTLEILFKILVGVSLFMPVFFGGPVAQKFVFPFIVPKILYIRTAAVLLLSVYSVLLLGSVKKYSLVKTPINISIFVFLLSLTISTFVGVDPYKSFWDSHERMLGLFTLFHFIFYYYVLTSVLRKEEDWKWLLRSFLFVGMLVAFIGVLQKGNPDFLYNRGAYRVSATLGNAIYFSGLGLFTTYLGALLFWKEEHRYWKIYSAVGTLLGLLAIFLGGTRGTFLGLLAGIAFALFFYAFTSEKGSKTRKVTIGLIIAGVVLLSSIFFFKNTAFVKSIPLVNRLSSISLSGGTAKTRIMAWESGLRGYLDYPVFGWGPNNFFYAFNQYYQAEFLRFSWSETWFDNAHNVLVNTLTTQGTVGLLSYLGMFGVIFWALFFAYRRKSIDKHVAAIGIAFFLGHLVHNFFVFENPNSYLYFFFFLAFYNSILYPKMHEEKETFVFPSLFSCGLIVVIAFIVIYLTNIIPARANMASLQSLISINSGVDPIESYNRAIEIRSPHIDDIRHDFAKTLWTKSSDYFNAGRKDEAVKLMLLADKGLDENHILHPMDVRSYALHDQIYDRLYDATQDKQWLEKGKVMLERVLPYSPERQQLLYSLSYTLLRLGDIDGAIDALKKSIQDDPQVVEGQLRLASVYRQEEDFENLEKVLESIDKNVPQLRPTEASAVDKVRADVNEWKSQQASASEDTKTK</sequence>
<dbReference type="InterPro" id="IPR019734">
    <property type="entry name" value="TPR_rpt"/>
</dbReference>
<keyword evidence="4 6" id="KW-0472">Membrane</keyword>
<feature type="transmembrane region" description="Helical" evidence="6">
    <location>
        <begin position="393"/>
        <end position="412"/>
    </location>
</feature>
<accession>A0A2H0N4E5</accession>
<evidence type="ECO:0000256" key="4">
    <source>
        <dbReference type="ARBA" id="ARBA00023136"/>
    </source>
</evidence>
<gene>
    <name evidence="8" type="ORF">COV59_03780</name>
</gene>